<dbReference type="InterPro" id="IPR018061">
    <property type="entry name" value="Retropepsins"/>
</dbReference>
<dbReference type="Pfam" id="PF00077">
    <property type="entry name" value="RVP"/>
    <property type="match status" value="1"/>
</dbReference>
<keyword evidence="4" id="KW-1185">Reference proteome</keyword>
<dbReference type="InterPro" id="IPR001995">
    <property type="entry name" value="Peptidase_A2_cat"/>
</dbReference>
<evidence type="ECO:0000256" key="1">
    <source>
        <dbReference type="ARBA" id="ARBA00022801"/>
    </source>
</evidence>
<sequence length="205" mass="22838">MTPITLAEPRVTLKVVGMRVSFLVDTGATFFVLPSFSGPLFPSTFSVMGIDSKFICLLTTRHLPCLLDDSPITHLFLVMPSCPVPLLERDILTKLEATLQLTQSPSASLLLLLLAPSTRTPIPHYHASPYGAQLSQTTVTYLSFTLSPHRAAPFLGLWMPYLLITSVTVPSSEQEMFSFLRLTRYSHLWVHNCSLLAKLFNDVTW</sequence>
<dbReference type="InterPro" id="IPR001969">
    <property type="entry name" value="Aspartic_peptidase_AS"/>
</dbReference>
<dbReference type="GO" id="GO:0006508">
    <property type="term" value="P:proteolysis"/>
    <property type="evidence" value="ECO:0007669"/>
    <property type="project" value="InterPro"/>
</dbReference>
<dbReference type="SUPFAM" id="SSF50630">
    <property type="entry name" value="Acid proteases"/>
    <property type="match status" value="1"/>
</dbReference>
<evidence type="ECO:0000259" key="2">
    <source>
        <dbReference type="PROSITE" id="PS50175"/>
    </source>
</evidence>
<evidence type="ECO:0000313" key="3">
    <source>
        <dbReference type="EMBL" id="KAF6369204.1"/>
    </source>
</evidence>
<feature type="domain" description="Peptidase A2" evidence="2">
    <location>
        <begin position="20"/>
        <end position="91"/>
    </location>
</feature>
<accession>A0A7J7Z4W1</accession>
<gene>
    <name evidence="3" type="ORF">mMyoMyo1_010586</name>
</gene>
<dbReference type="PROSITE" id="PS00141">
    <property type="entry name" value="ASP_PROTEASE"/>
    <property type="match status" value="1"/>
</dbReference>
<dbReference type="InterPro" id="IPR021109">
    <property type="entry name" value="Peptidase_aspartic_dom_sf"/>
</dbReference>
<name>A0A7J7Z4W1_MYOMY</name>
<comment type="caution">
    <text evidence="3">The sequence shown here is derived from an EMBL/GenBank/DDBJ whole genome shotgun (WGS) entry which is preliminary data.</text>
</comment>
<protein>
    <recommendedName>
        <fullName evidence="2">Peptidase A2 domain-containing protein</fullName>
    </recommendedName>
</protein>
<dbReference type="PROSITE" id="PS50175">
    <property type="entry name" value="ASP_PROT_RETROV"/>
    <property type="match status" value="1"/>
</dbReference>
<dbReference type="Gene3D" id="2.40.70.10">
    <property type="entry name" value="Acid Proteases"/>
    <property type="match status" value="1"/>
</dbReference>
<evidence type="ECO:0000313" key="4">
    <source>
        <dbReference type="Proteomes" id="UP000527355"/>
    </source>
</evidence>
<organism evidence="3 4">
    <name type="scientific">Myotis myotis</name>
    <name type="common">Greater mouse-eared bat</name>
    <name type="synonym">Vespertilio myotis</name>
    <dbReference type="NCBI Taxonomy" id="51298"/>
    <lineage>
        <taxon>Eukaryota</taxon>
        <taxon>Metazoa</taxon>
        <taxon>Chordata</taxon>
        <taxon>Craniata</taxon>
        <taxon>Vertebrata</taxon>
        <taxon>Euteleostomi</taxon>
        <taxon>Mammalia</taxon>
        <taxon>Eutheria</taxon>
        <taxon>Laurasiatheria</taxon>
        <taxon>Chiroptera</taxon>
        <taxon>Yangochiroptera</taxon>
        <taxon>Vespertilionidae</taxon>
        <taxon>Myotis</taxon>
    </lineage>
</organism>
<dbReference type="GO" id="GO:0004190">
    <property type="term" value="F:aspartic-type endopeptidase activity"/>
    <property type="evidence" value="ECO:0007669"/>
    <property type="project" value="InterPro"/>
</dbReference>
<dbReference type="EMBL" id="JABWUV010000003">
    <property type="protein sequence ID" value="KAF6369204.1"/>
    <property type="molecule type" value="Genomic_DNA"/>
</dbReference>
<dbReference type="Proteomes" id="UP000527355">
    <property type="component" value="Unassembled WGS sequence"/>
</dbReference>
<keyword evidence="1" id="KW-0378">Hydrolase</keyword>
<reference evidence="3 4" key="1">
    <citation type="journal article" date="2020" name="Nature">
        <title>Six reference-quality genomes reveal evolution of bat adaptations.</title>
        <authorList>
            <person name="Jebb D."/>
            <person name="Huang Z."/>
            <person name="Pippel M."/>
            <person name="Hughes G.M."/>
            <person name="Lavrichenko K."/>
            <person name="Devanna P."/>
            <person name="Winkler S."/>
            <person name="Jermiin L.S."/>
            <person name="Skirmuntt E.C."/>
            <person name="Katzourakis A."/>
            <person name="Burkitt-Gray L."/>
            <person name="Ray D.A."/>
            <person name="Sullivan K.A.M."/>
            <person name="Roscito J.G."/>
            <person name="Kirilenko B.M."/>
            <person name="Davalos L.M."/>
            <person name="Corthals A.P."/>
            <person name="Power M.L."/>
            <person name="Jones G."/>
            <person name="Ransome R.D."/>
            <person name="Dechmann D.K.N."/>
            <person name="Locatelli A.G."/>
            <person name="Puechmaille S.J."/>
            <person name="Fedrigo O."/>
            <person name="Jarvis E.D."/>
            <person name="Hiller M."/>
            <person name="Vernes S.C."/>
            <person name="Myers E.W."/>
            <person name="Teeling E.C."/>
        </authorList>
    </citation>
    <scope>NUCLEOTIDE SEQUENCE [LARGE SCALE GENOMIC DNA]</scope>
    <source>
        <strain evidence="3">MMyoMyo1</strain>
        <tissue evidence="3">Flight muscle</tissue>
    </source>
</reference>
<proteinExistence type="predicted"/>
<dbReference type="AlphaFoldDB" id="A0A7J7Z4W1"/>